<comment type="caution">
    <text evidence="1">The sequence shown here is derived from an EMBL/GenBank/DDBJ whole genome shotgun (WGS) entry which is preliminary data.</text>
</comment>
<gene>
    <name evidence="1" type="ORF">EV421DRAFT_502498</name>
</gene>
<reference evidence="1" key="1">
    <citation type="submission" date="2023-06" db="EMBL/GenBank/DDBJ databases">
        <authorList>
            <consortium name="Lawrence Berkeley National Laboratory"/>
            <person name="Ahrendt S."/>
            <person name="Sahu N."/>
            <person name="Indic B."/>
            <person name="Wong-Bajracharya J."/>
            <person name="Merenyi Z."/>
            <person name="Ke H.-M."/>
            <person name="Monk M."/>
            <person name="Kocsube S."/>
            <person name="Drula E."/>
            <person name="Lipzen A."/>
            <person name="Balint B."/>
            <person name="Henrissat B."/>
            <person name="Andreopoulos B."/>
            <person name="Martin F.M."/>
            <person name="Harder C.B."/>
            <person name="Rigling D."/>
            <person name="Ford K.L."/>
            <person name="Foster G.D."/>
            <person name="Pangilinan J."/>
            <person name="Papanicolaou A."/>
            <person name="Barry K."/>
            <person name="LaButti K."/>
            <person name="Viragh M."/>
            <person name="Koriabine M."/>
            <person name="Yan M."/>
            <person name="Riley R."/>
            <person name="Champramary S."/>
            <person name="Plett K.L."/>
            <person name="Tsai I.J."/>
            <person name="Slot J."/>
            <person name="Sipos G."/>
            <person name="Plett J."/>
            <person name="Nagy L.G."/>
            <person name="Grigoriev I.V."/>
        </authorList>
    </citation>
    <scope>NUCLEOTIDE SEQUENCE</scope>
    <source>
        <strain evidence="1">FPL87.14</strain>
    </source>
</reference>
<keyword evidence="2" id="KW-1185">Reference proteome</keyword>
<dbReference type="Proteomes" id="UP001175226">
    <property type="component" value="Unassembled WGS sequence"/>
</dbReference>
<evidence type="ECO:0000313" key="1">
    <source>
        <dbReference type="EMBL" id="KAK0429842.1"/>
    </source>
</evidence>
<dbReference type="AlphaFoldDB" id="A0AA39MD45"/>
<name>A0AA39MD45_9AGAR</name>
<accession>A0AA39MD45</accession>
<evidence type="ECO:0000313" key="2">
    <source>
        <dbReference type="Proteomes" id="UP001175226"/>
    </source>
</evidence>
<protein>
    <submittedName>
        <fullName evidence="1">Uncharacterized protein</fullName>
    </submittedName>
</protein>
<dbReference type="EMBL" id="JAUEPT010000204">
    <property type="protein sequence ID" value="KAK0429842.1"/>
    <property type="molecule type" value="Genomic_DNA"/>
</dbReference>
<organism evidence="1 2">
    <name type="scientific">Armillaria borealis</name>
    <dbReference type="NCBI Taxonomy" id="47425"/>
    <lineage>
        <taxon>Eukaryota</taxon>
        <taxon>Fungi</taxon>
        <taxon>Dikarya</taxon>
        <taxon>Basidiomycota</taxon>
        <taxon>Agaricomycotina</taxon>
        <taxon>Agaricomycetes</taxon>
        <taxon>Agaricomycetidae</taxon>
        <taxon>Agaricales</taxon>
        <taxon>Marasmiineae</taxon>
        <taxon>Physalacriaceae</taxon>
        <taxon>Armillaria</taxon>
    </lineage>
</organism>
<sequence length="158" mass="17580">MKDARCIARRLCSVQLPTFQRITFLSGVSPHVFMLMQLGLPERADGNETINTWSPCRRHAALPLLLRSCKNSPPPSYNPNFNTTDGSVLLFSLDGVPYRPLSFVLRQSTTFLTLNTFTFGSDGKPIPIHIHNVTLEQLQRILAGLAVLGIHFTTSKVC</sequence>
<proteinExistence type="predicted"/>